<reference evidence="2" key="1">
    <citation type="submission" date="2018-07" db="EMBL/GenBank/DDBJ databases">
        <authorList>
            <person name="Ashton P.M."/>
            <person name="Dallman T."/>
            <person name="Nair S."/>
            <person name="De Pinna E."/>
            <person name="Peters T."/>
            <person name="Grant K."/>
        </authorList>
    </citation>
    <scope>NUCLEOTIDE SEQUENCE</scope>
    <source>
        <strain evidence="2">242348</strain>
    </source>
</reference>
<dbReference type="InterPro" id="IPR021676">
    <property type="entry name" value="DUF3262"/>
</dbReference>
<protein>
    <submittedName>
        <fullName evidence="2">TIGR03758 family integrating conjugative element protein</fullName>
    </submittedName>
</protein>
<organism evidence="2">
    <name type="scientific">Salmonella enterica subsp. enterica serovar Kintambo</name>
    <dbReference type="NCBI Taxonomy" id="1192730"/>
    <lineage>
        <taxon>Bacteria</taxon>
        <taxon>Pseudomonadati</taxon>
        <taxon>Pseudomonadota</taxon>
        <taxon>Gammaproteobacteria</taxon>
        <taxon>Enterobacterales</taxon>
        <taxon>Enterobacteriaceae</taxon>
        <taxon>Salmonella</taxon>
    </lineage>
</organism>
<evidence type="ECO:0000313" key="2">
    <source>
        <dbReference type="EMBL" id="EBX8629391.1"/>
    </source>
</evidence>
<dbReference type="NCBIfam" id="TIGR03758">
    <property type="entry name" value="conj_TIGR03758"/>
    <property type="match status" value="1"/>
</dbReference>
<keyword evidence="1" id="KW-0812">Transmembrane</keyword>
<sequence>MTPEQLSAFQAGSSAKPAEVNLLFLGLLCAALFLWAAWVCLRAYRAFASGSISLKQLGGIVVRTVLLLLITFWLVLS</sequence>
<keyword evidence="1" id="KW-1133">Transmembrane helix</keyword>
<feature type="transmembrane region" description="Helical" evidence="1">
    <location>
        <begin position="20"/>
        <end position="44"/>
    </location>
</feature>
<evidence type="ECO:0000256" key="1">
    <source>
        <dbReference type="SAM" id="Phobius"/>
    </source>
</evidence>
<dbReference type="Pfam" id="PF11660">
    <property type="entry name" value="DUF3262"/>
    <property type="match status" value="1"/>
</dbReference>
<proteinExistence type="predicted"/>
<gene>
    <name evidence="2" type="ORF">DTU03_18090</name>
</gene>
<accession>A0A5W7RX12</accession>
<dbReference type="AlphaFoldDB" id="A0A5W7RX12"/>
<name>A0A5W7RX12_SALET</name>
<dbReference type="EMBL" id="AAHMLI010000023">
    <property type="protein sequence ID" value="EBX8629391.1"/>
    <property type="molecule type" value="Genomic_DNA"/>
</dbReference>
<comment type="caution">
    <text evidence="2">The sequence shown here is derived from an EMBL/GenBank/DDBJ whole genome shotgun (WGS) entry which is preliminary data.</text>
</comment>
<keyword evidence="1" id="KW-0472">Membrane</keyword>
<feature type="transmembrane region" description="Helical" evidence="1">
    <location>
        <begin position="56"/>
        <end position="76"/>
    </location>
</feature>